<accession>A0A8J5RVI2</accession>
<organism evidence="1 2">
    <name type="scientific">Zizania palustris</name>
    <name type="common">Northern wild rice</name>
    <dbReference type="NCBI Taxonomy" id="103762"/>
    <lineage>
        <taxon>Eukaryota</taxon>
        <taxon>Viridiplantae</taxon>
        <taxon>Streptophyta</taxon>
        <taxon>Embryophyta</taxon>
        <taxon>Tracheophyta</taxon>
        <taxon>Spermatophyta</taxon>
        <taxon>Magnoliopsida</taxon>
        <taxon>Liliopsida</taxon>
        <taxon>Poales</taxon>
        <taxon>Poaceae</taxon>
        <taxon>BOP clade</taxon>
        <taxon>Oryzoideae</taxon>
        <taxon>Oryzeae</taxon>
        <taxon>Zizaniinae</taxon>
        <taxon>Zizania</taxon>
    </lineage>
</organism>
<dbReference type="AlphaFoldDB" id="A0A8J5RVI2"/>
<name>A0A8J5RVI2_ZIZPA</name>
<dbReference type="Proteomes" id="UP000729402">
    <property type="component" value="Unassembled WGS sequence"/>
</dbReference>
<gene>
    <name evidence="1" type="ORF">GUJ93_ZPchr0001g33044</name>
</gene>
<protein>
    <submittedName>
        <fullName evidence="1">Uncharacterized protein</fullName>
    </submittedName>
</protein>
<evidence type="ECO:0000313" key="2">
    <source>
        <dbReference type="Proteomes" id="UP000729402"/>
    </source>
</evidence>
<keyword evidence="2" id="KW-1185">Reference proteome</keyword>
<dbReference type="EMBL" id="JAAALK010000288">
    <property type="protein sequence ID" value="KAG8052073.1"/>
    <property type="molecule type" value="Genomic_DNA"/>
</dbReference>
<sequence length="73" mass="7629">MPPVVAVWRRAPVDRPVAFGVPLPPYCHSSDVGSHYGAASPACCGLRLGLGVKVGVVEKGFDSVRVSLTWPVG</sequence>
<comment type="caution">
    <text evidence="1">The sequence shown here is derived from an EMBL/GenBank/DDBJ whole genome shotgun (WGS) entry which is preliminary data.</text>
</comment>
<reference evidence="1" key="1">
    <citation type="journal article" date="2021" name="bioRxiv">
        <title>Whole Genome Assembly and Annotation of Northern Wild Rice, Zizania palustris L., Supports a Whole Genome Duplication in the Zizania Genus.</title>
        <authorList>
            <person name="Haas M."/>
            <person name="Kono T."/>
            <person name="Macchietto M."/>
            <person name="Millas R."/>
            <person name="McGilp L."/>
            <person name="Shao M."/>
            <person name="Duquette J."/>
            <person name="Hirsch C.N."/>
            <person name="Kimball J."/>
        </authorList>
    </citation>
    <scope>NUCLEOTIDE SEQUENCE</scope>
    <source>
        <tissue evidence="1">Fresh leaf tissue</tissue>
    </source>
</reference>
<evidence type="ECO:0000313" key="1">
    <source>
        <dbReference type="EMBL" id="KAG8052073.1"/>
    </source>
</evidence>
<proteinExistence type="predicted"/>
<reference evidence="1" key="2">
    <citation type="submission" date="2021-02" db="EMBL/GenBank/DDBJ databases">
        <authorList>
            <person name="Kimball J.A."/>
            <person name="Haas M.W."/>
            <person name="Macchietto M."/>
            <person name="Kono T."/>
            <person name="Duquette J."/>
            <person name="Shao M."/>
        </authorList>
    </citation>
    <scope>NUCLEOTIDE SEQUENCE</scope>
    <source>
        <tissue evidence="1">Fresh leaf tissue</tissue>
    </source>
</reference>